<sequence length="229" mass="26712">MRLATPLLKPDATLKNFFHYKSRFADIINLVCFDGQPILSRNSLSNEDTDMSTVFDFDEHPISFNAYRDTLVKVSVGGIYALIAIENQKAIDYHIPVRTFVYDASSYKKQYQDYLDEKKWNKEAKLKLIPIITVVLYYGERKWSGPRTLLDMMELPEEMKGIMNDWNTHIIDVKELDASLLTDKDNRDLIEGLQMFYKWQGDLEFFKERKMSRDTAIVLASLVDKGEEL</sequence>
<dbReference type="AlphaFoldDB" id="E7GGF1"/>
<proteinExistence type="predicted"/>
<evidence type="ECO:0000313" key="2">
    <source>
        <dbReference type="EMBL" id="EFW02892.1"/>
    </source>
</evidence>
<organism evidence="2 3">
    <name type="scientific">Coprobacillus cateniformis</name>
    <dbReference type="NCBI Taxonomy" id="100884"/>
    <lineage>
        <taxon>Bacteria</taxon>
        <taxon>Bacillati</taxon>
        <taxon>Bacillota</taxon>
        <taxon>Erysipelotrichia</taxon>
        <taxon>Erysipelotrichales</taxon>
        <taxon>Coprobacillaceae</taxon>
        <taxon>Coprobacillus</taxon>
    </lineage>
</organism>
<feature type="domain" description="Transposase (putative) YhgA-like" evidence="1">
    <location>
        <begin position="77"/>
        <end position="196"/>
    </location>
</feature>
<comment type="caution">
    <text evidence="2">The sequence shown here is derived from an EMBL/GenBank/DDBJ whole genome shotgun (WGS) entry which is preliminary data.</text>
</comment>
<feature type="non-terminal residue" evidence="2">
    <location>
        <position position="229"/>
    </location>
</feature>
<dbReference type="HOGENOM" id="CLU_066636_0_0_9"/>
<dbReference type="Pfam" id="PF04754">
    <property type="entry name" value="Transposase_31"/>
    <property type="match status" value="1"/>
</dbReference>
<keyword evidence="3" id="KW-1185">Reference proteome</keyword>
<protein>
    <recommendedName>
        <fullName evidence="1">Transposase (putative) YhgA-like domain-containing protein</fullName>
    </recommendedName>
</protein>
<accession>E7GGF1</accession>
<evidence type="ECO:0000313" key="3">
    <source>
        <dbReference type="Proteomes" id="UP000003157"/>
    </source>
</evidence>
<dbReference type="eggNOG" id="COG5464">
    <property type="taxonomic scope" value="Bacteria"/>
</dbReference>
<dbReference type="EMBL" id="ADKX01000074">
    <property type="protein sequence ID" value="EFW02892.1"/>
    <property type="molecule type" value="Genomic_DNA"/>
</dbReference>
<dbReference type="Proteomes" id="UP000003157">
    <property type="component" value="Unassembled WGS sequence"/>
</dbReference>
<dbReference type="InterPro" id="IPR006842">
    <property type="entry name" value="Transposase_31"/>
</dbReference>
<reference evidence="2 3" key="1">
    <citation type="submission" date="2010-12" db="EMBL/GenBank/DDBJ databases">
        <title>The Genome Sequence of Coprobacillus sp. strain 29_1.</title>
        <authorList>
            <consortium name="The Broad Institute Genome Sequencing Platform"/>
            <person name="Earl A."/>
            <person name="Ward D."/>
            <person name="Feldgarden M."/>
            <person name="Gevers D."/>
            <person name="Daigneault M."/>
            <person name="Sibley C.D."/>
            <person name="White A."/>
            <person name="Strauss J."/>
            <person name="Allen-Vercoe E."/>
            <person name="Young S.K."/>
            <person name="Zeng Q."/>
            <person name="Gargeya S."/>
            <person name="Fitzgerald M."/>
            <person name="Haas B."/>
            <person name="Abouelleil A."/>
            <person name="Alvarado L."/>
            <person name="Arachchi H.M."/>
            <person name="Berlin A."/>
            <person name="Brown A."/>
            <person name="Chapman S.B."/>
            <person name="Chen Z."/>
            <person name="Dunbar C."/>
            <person name="Freedman E."/>
            <person name="Gearin G."/>
            <person name="Gellesch M."/>
            <person name="Goldberg J."/>
            <person name="Griggs A."/>
            <person name="Gujja S."/>
            <person name="Heilman E."/>
            <person name="Heiman D."/>
            <person name="Howarth C."/>
            <person name="Larson L."/>
            <person name="Lui A."/>
            <person name="MacDonald P.J.P."/>
            <person name="Mehta T."/>
            <person name="Montmayeur A."/>
            <person name="Murphy C."/>
            <person name="Neiman D."/>
            <person name="Pearson M."/>
            <person name="Priest M."/>
            <person name="Roberts A."/>
            <person name="Saif S."/>
            <person name="Shea T."/>
            <person name="Shenoy N."/>
            <person name="Sisk P."/>
            <person name="Stolte C."/>
            <person name="Sykes S."/>
            <person name="White J."/>
            <person name="Yandava C."/>
            <person name="Nusbaum C."/>
            <person name="Birren B."/>
        </authorList>
    </citation>
    <scope>NUCLEOTIDE SEQUENCE [LARGE SCALE GENOMIC DNA]</scope>
    <source>
        <strain evidence="2 3">29_1</strain>
    </source>
</reference>
<dbReference type="RefSeq" id="WP_008790920.1">
    <property type="nucleotide sequence ID" value="NZ_GL636608.1"/>
</dbReference>
<dbReference type="STRING" id="100884.GCA_000269565_02871"/>
<name>E7GGF1_9FIRM</name>
<gene>
    <name evidence="2" type="ORF">HMPREF9488_03844</name>
</gene>
<evidence type="ECO:0000259" key="1">
    <source>
        <dbReference type="Pfam" id="PF04754"/>
    </source>
</evidence>